<accession>A0ABV5ZSC8</accession>
<evidence type="ECO:0000256" key="1">
    <source>
        <dbReference type="PROSITE-ProRule" id="PRU00182"/>
    </source>
</evidence>
<dbReference type="SUPFAM" id="SSF55174">
    <property type="entry name" value="Alpha-L RNA-binding motif"/>
    <property type="match status" value="1"/>
</dbReference>
<proteinExistence type="predicted"/>
<dbReference type="Proteomes" id="UP001589693">
    <property type="component" value="Unassembled WGS sequence"/>
</dbReference>
<keyword evidence="4" id="KW-1185">Reference proteome</keyword>
<protein>
    <submittedName>
        <fullName evidence="3">RNA-binding S4 domain-containing protein</fullName>
    </submittedName>
</protein>
<dbReference type="InterPro" id="IPR002942">
    <property type="entry name" value="S4_RNA-bd"/>
</dbReference>
<dbReference type="EMBL" id="JBHLZU010000006">
    <property type="protein sequence ID" value="MFB9903787.1"/>
    <property type="molecule type" value="Genomic_DNA"/>
</dbReference>
<name>A0ABV5ZSC8_9PSEU</name>
<evidence type="ECO:0000313" key="4">
    <source>
        <dbReference type="Proteomes" id="UP001589693"/>
    </source>
</evidence>
<dbReference type="InterPro" id="IPR036986">
    <property type="entry name" value="S4_RNA-bd_sf"/>
</dbReference>
<organism evidence="3 4">
    <name type="scientific">Allokutzneria oryzae</name>
    <dbReference type="NCBI Taxonomy" id="1378989"/>
    <lineage>
        <taxon>Bacteria</taxon>
        <taxon>Bacillati</taxon>
        <taxon>Actinomycetota</taxon>
        <taxon>Actinomycetes</taxon>
        <taxon>Pseudonocardiales</taxon>
        <taxon>Pseudonocardiaceae</taxon>
        <taxon>Allokutzneria</taxon>
    </lineage>
</organism>
<gene>
    <name evidence="3" type="ORF">ACFFQA_07540</name>
</gene>
<dbReference type="RefSeq" id="WP_377850945.1">
    <property type="nucleotide sequence ID" value="NZ_JBHLZU010000006.1"/>
</dbReference>
<sequence>MSGIREVEISDESIRLGQFLKLAGLAEDGVHARTLIEEGEVTVNGREETRRGKQLAPGDVIAVLGEKARLVSRSA</sequence>
<dbReference type="PROSITE" id="PS50889">
    <property type="entry name" value="S4"/>
    <property type="match status" value="1"/>
</dbReference>
<reference evidence="3 4" key="1">
    <citation type="submission" date="2024-09" db="EMBL/GenBank/DDBJ databases">
        <authorList>
            <person name="Sun Q."/>
            <person name="Mori K."/>
        </authorList>
    </citation>
    <scope>NUCLEOTIDE SEQUENCE [LARGE SCALE GENOMIC DNA]</scope>
    <source>
        <strain evidence="3 4">TBRC 7907</strain>
    </source>
</reference>
<comment type="caution">
    <text evidence="3">The sequence shown here is derived from an EMBL/GenBank/DDBJ whole genome shotgun (WGS) entry which is preliminary data.</text>
</comment>
<feature type="domain" description="RNA-binding S4" evidence="2">
    <location>
        <begin position="14"/>
        <end position="75"/>
    </location>
</feature>
<dbReference type="Pfam" id="PF13275">
    <property type="entry name" value="S4_2"/>
    <property type="match status" value="1"/>
</dbReference>
<dbReference type="CDD" id="cd00165">
    <property type="entry name" value="S4"/>
    <property type="match status" value="1"/>
</dbReference>
<evidence type="ECO:0000313" key="3">
    <source>
        <dbReference type="EMBL" id="MFB9903787.1"/>
    </source>
</evidence>
<dbReference type="SMART" id="SM00363">
    <property type="entry name" value="S4"/>
    <property type="match status" value="1"/>
</dbReference>
<dbReference type="Gene3D" id="3.10.290.10">
    <property type="entry name" value="RNA-binding S4 domain"/>
    <property type="match status" value="1"/>
</dbReference>
<evidence type="ECO:0000259" key="2">
    <source>
        <dbReference type="SMART" id="SM00363"/>
    </source>
</evidence>
<keyword evidence="1" id="KW-0694">RNA-binding</keyword>